<evidence type="ECO:0000259" key="6">
    <source>
        <dbReference type="PROSITE" id="PS50089"/>
    </source>
</evidence>
<feature type="region of interest" description="Disordered" evidence="5">
    <location>
        <begin position="643"/>
        <end position="689"/>
    </location>
</feature>
<feature type="compositionally biased region" description="Basic and acidic residues" evidence="5">
    <location>
        <begin position="931"/>
        <end position="955"/>
    </location>
</feature>
<feature type="compositionally biased region" description="Basic and acidic residues" evidence="5">
    <location>
        <begin position="1046"/>
        <end position="1066"/>
    </location>
</feature>
<feature type="region of interest" description="Disordered" evidence="5">
    <location>
        <begin position="177"/>
        <end position="270"/>
    </location>
</feature>
<keyword evidence="2 4" id="KW-0863">Zinc-finger</keyword>
<evidence type="ECO:0000256" key="3">
    <source>
        <dbReference type="ARBA" id="ARBA00022833"/>
    </source>
</evidence>
<keyword evidence="1" id="KW-0479">Metal-binding</keyword>
<dbReference type="GO" id="GO:0016567">
    <property type="term" value="P:protein ubiquitination"/>
    <property type="evidence" value="ECO:0007669"/>
    <property type="project" value="TreeGrafter"/>
</dbReference>
<dbReference type="GO" id="GO:0004842">
    <property type="term" value="F:ubiquitin-protein transferase activity"/>
    <property type="evidence" value="ECO:0007669"/>
    <property type="project" value="TreeGrafter"/>
</dbReference>
<feature type="compositionally biased region" description="Basic and acidic residues" evidence="5">
    <location>
        <begin position="1222"/>
        <end position="1231"/>
    </location>
</feature>
<feature type="compositionally biased region" description="Polar residues" evidence="5">
    <location>
        <begin position="1068"/>
        <end position="1079"/>
    </location>
</feature>
<feature type="compositionally biased region" description="Basic and acidic residues" evidence="5">
    <location>
        <begin position="1238"/>
        <end position="1255"/>
    </location>
</feature>
<protein>
    <recommendedName>
        <fullName evidence="6">RING-type domain-containing protein</fullName>
    </recommendedName>
</protein>
<dbReference type="VEuPathDB" id="ToxoDB:CSUI_001500"/>
<feature type="compositionally biased region" description="Polar residues" evidence="5">
    <location>
        <begin position="755"/>
        <end position="766"/>
    </location>
</feature>
<dbReference type="Proteomes" id="UP000221165">
    <property type="component" value="Unassembled WGS sequence"/>
</dbReference>
<feature type="compositionally biased region" description="Basic and acidic residues" evidence="5">
    <location>
        <begin position="1437"/>
        <end position="1467"/>
    </location>
</feature>
<feature type="compositionally biased region" description="Polar residues" evidence="5">
    <location>
        <begin position="989"/>
        <end position="1013"/>
    </location>
</feature>
<dbReference type="PANTHER" id="PTHR12183">
    <property type="entry name" value="MITOCHONDRIAL UBIQUITIN LIGASE ACTIVATOR OF NFKB 1"/>
    <property type="match status" value="1"/>
</dbReference>
<feature type="region of interest" description="Disordered" evidence="5">
    <location>
        <begin position="705"/>
        <end position="1136"/>
    </location>
</feature>
<dbReference type="PANTHER" id="PTHR12183:SF32">
    <property type="entry name" value="MITOCHONDRIAL E3 UBIQUITIN PROTEIN LIGASE 1"/>
    <property type="match status" value="1"/>
</dbReference>
<keyword evidence="8" id="KW-1185">Reference proteome</keyword>
<dbReference type="EMBL" id="MIGC01000606">
    <property type="protein sequence ID" value="PHJ24647.1"/>
    <property type="molecule type" value="Genomic_DNA"/>
</dbReference>
<feature type="region of interest" description="Disordered" evidence="5">
    <location>
        <begin position="1163"/>
        <end position="1185"/>
    </location>
</feature>
<feature type="region of interest" description="Disordered" evidence="5">
    <location>
        <begin position="1203"/>
        <end position="1255"/>
    </location>
</feature>
<evidence type="ECO:0000256" key="2">
    <source>
        <dbReference type="ARBA" id="ARBA00022771"/>
    </source>
</evidence>
<evidence type="ECO:0000256" key="4">
    <source>
        <dbReference type="PROSITE-ProRule" id="PRU00175"/>
    </source>
</evidence>
<feature type="region of interest" description="Disordered" evidence="5">
    <location>
        <begin position="1"/>
        <end position="22"/>
    </location>
</feature>
<evidence type="ECO:0000313" key="7">
    <source>
        <dbReference type="EMBL" id="PHJ24647.1"/>
    </source>
</evidence>
<proteinExistence type="predicted"/>
<dbReference type="Pfam" id="PF13920">
    <property type="entry name" value="zf-C3HC4_3"/>
    <property type="match status" value="1"/>
</dbReference>
<evidence type="ECO:0000313" key="8">
    <source>
        <dbReference type="Proteomes" id="UP000221165"/>
    </source>
</evidence>
<dbReference type="GeneID" id="94424917"/>
<comment type="caution">
    <text evidence="7">The sequence shown here is derived from an EMBL/GenBank/DDBJ whole genome shotgun (WGS) entry which is preliminary data.</text>
</comment>
<dbReference type="GO" id="GO:0008270">
    <property type="term" value="F:zinc ion binding"/>
    <property type="evidence" value="ECO:0007669"/>
    <property type="project" value="UniProtKB-KW"/>
</dbReference>
<gene>
    <name evidence="7" type="ORF">CSUI_001500</name>
</gene>
<feature type="compositionally biased region" description="Low complexity" evidence="5">
    <location>
        <begin position="196"/>
        <end position="210"/>
    </location>
</feature>
<feature type="compositionally biased region" description="Basic residues" evidence="5">
    <location>
        <begin position="801"/>
        <end position="812"/>
    </location>
</feature>
<dbReference type="OrthoDB" id="1711136at2759"/>
<name>A0A2C6L8C6_9APIC</name>
<dbReference type="InterPro" id="IPR013083">
    <property type="entry name" value="Znf_RING/FYVE/PHD"/>
</dbReference>
<feature type="compositionally biased region" description="Polar residues" evidence="5">
    <location>
        <begin position="875"/>
        <end position="892"/>
    </location>
</feature>
<feature type="compositionally biased region" description="Basic and acidic residues" evidence="5">
    <location>
        <begin position="255"/>
        <end position="270"/>
    </location>
</feature>
<accession>A0A2C6L8C6</accession>
<feature type="compositionally biased region" description="Basic and acidic residues" evidence="5">
    <location>
        <begin position="813"/>
        <end position="827"/>
    </location>
</feature>
<dbReference type="InterPro" id="IPR051652">
    <property type="entry name" value="MDM2_MDM4_MUL1"/>
</dbReference>
<keyword evidence="3" id="KW-0862">Zinc</keyword>
<feature type="compositionally biased region" description="Basic residues" evidence="5">
    <location>
        <begin position="1017"/>
        <end position="1039"/>
    </location>
</feature>
<feature type="region of interest" description="Disordered" evidence="5">
    <location>
        <begin position="1296"/>
        <end position="1494"/>
    </location>
</feature>
<organism evidence="7 8">
    <name type="scientific">Cystoisospora suis</name>
    <dbReference type="NCBI Taxonomy" id="483139"/>
    <lineage>
        <taxon>Eukaryota</taxon>
        <taxon>Sar</taxon>
        <taxon>Alveolata</taxon>
        <taxon>Apicomplexa</taxon>
        <taxon>Conoidasida</taxon>
        <taxon>Coccidia</taxon>
        <taxon>Eucoccidiorida</taxon>
        <taxon>Eimeriorina</taxon>
        <taxon>Sarcocystidae</taxon>
        <taxon>Cystoisospora</taxon>
    </lineage>
</organism>
<evidence type="ECO:0000256" key="5">
    <source>
        <dbReference type="SAM" id="MobiDB-lite"/>
    </source>
</evidence>
<feature type="compositionally biased region" description="Basic and acidic residues" evidence="5">
    <location>
        <begin position="1167"/>
        <end position="1185"/>
    </location>
</feature>
<sequence length="1958" mass="217260">MMDSSNSSHVSAASTAATTPVALSSARARDFGVGAEKLRPDGGDAFHMGKRRRSASGGEDHSSSGLTSRNGVELFHTGETHPAGCLHHEGGWKGGKERRMNDLQAGNPHHVQYGGLYRLYRSDGRRLVLSGLRDSRQVSQLAAFLHAVTEPVYARSSGSPVLSSHYAARQASIFHTEDTRTTSSVTGAHKPRLRSRTSSASSSSLSSPALVTRRPEASQEDSVGTEKPTSVSGLPLAGAKTREDDSSGESASQVAREKMEEEGWGKEDVKQDLDGRDYRYGAIDRAGASVYLDDASVEVVVAVLDQLRGFQRLEALQLHLWGVDWTPHMLQLLEEVFAASASTLRSVALRCRVSASVLHAMLKLIPRAVRHLDISENMLGHCDSGTLVVPELERLLRENGLQSLKANQVGWNRDEAKKLLAEAINRLGVFNCLQWLEERSSLFLRFPTAGLDLSEYLDIPPQIFMMASVPGPPSSSSTIATSPLFHLYTSRLPSSSRGSENTMTKSLLPTAINYTLLRFLRIRAFLPLLTGCRVRVWWKPTSETQRTDFSGRYWPARIIHGCPKTLVCKVIYDNNEEDFVPLKFLQPQHPFRYGGGWGHTVPSPTPSTLSSSSSSPFLDLPSPLSCAMLPSFLSSSLASSCPSSELTTPKRPASIPRRGTGVTMAEREGGATPKLPCSNSHGGLERTKDEECGELKVKVHFMARNRRTSKKTEGEEELSGGTPAVSHETVECPSSDGVPLLFFSDDEDRKGEPQNGATEVSGSSSPRNKDGTTRRRSRRRPTRQAVQGNSCREMQEEKSISPRRRMTVRARKSKDENCAKPPHRNEGPVKNSHSPLGIRRPSSNEAMSPPAPSRVRLSRGHKGTKDVMESEGEAGSSTSPSSRISQHQSGAAFSSEKKKVDEEELGQSKSTRRQSQGKQVGQSFSCRTSHTPKETEDSISHDTREEKTATRRRENSASLSACRPVTRQVQKAKNEEERRRRGRGRKGVSDSSHLPSQTSMPATEGVSTDATNQIDKRRGRRRSPLRTSFRRPSSRRRPHSFTENLQQRKEESEDGNEPPRPRERDTPPGTSDQQMTLGQATVGKGRSVPQKRPEPGNQQGTTSRQRKGEGPSLHIRLPQHPHNGLSTLPRMSSVARPEPIAMKGERRVTRSMMVQHGKVKCSFSKGQETEREMPAAEGDGLRGDVDVPRNLVEAQEEEAKDAVAGTASETQSNHQPLCEVPPTREGHETSRKAVAFADSRDSEENTKEESEGHVSLRQKDICCAPAPIRNEDLSQAATLYPHLFEQYLCTNRLRQSGDGEMREERRRSWRREGDEETEGCNSTLPKSISEQNVPFSRGRQRGGHDDESEESRERHKATIHTGNCGSAESAEEEEDNQVAYPKSSFRSKRGYLPDQEHYRTCGGKRRLKEEGEQELRRTEQAVDGEKTSQSSQAGRHVSREKILSRLDDHKADAEVDQGGGDKDDAKRTPTRKKNVLERKPAKGGHTPASSNFGDKDSYDASCIVPCWGGRTEQEEMVASTAMPLDVIGNVLLPGEFCEFRDEEEHRGSDPSDFVGMVVGINPQEPLYVVRYVYHDDDTLLQVNSGDVRRAVVVPLDAWMAWRFEFQRFMFRQQELQQLRGCTEKSGQSEIACERAGMARGYNVEKAESGRKQSFPSFRKSQKGSSEVPPFATFYMLPLATMARLKHLASRGKQETGFQRNPVDSRLLPPDSGVLVPATSCLIATVHIRMFLLPCVCSLMKRDFYVEFSARQAAYIAERCHVLEVSLDKEYPAFRSALDGGSVLSERINNSLTLPGSAEREPEFKKTERGEHKILSSYQLSLWKADALVHPRMQDRDASAWLGLLPKEHLLSKVIQLNKDIAHLKSQLQREAGLSDECQRLRVALEAEKGKKEEVEGLLRCIICVARPRNVLVEPCLHFYVCSRCSQGLSQCPICRSKITSRIEVKREEGGQTSDEETP</sequence>
<dbReference type="Gene3D" id="3.30.40.10">
    <property type="entry name" value="Zinc/RING finger domain, C3HC4 (zinc finger)"/>
    <property type="match status" value="1"/>
</dbReference>
<feature type="compositionally biased region" description="Basic and acidic residues" evidence="5">
    <location>
        <begin position="1296"/>
        <end position="1313"/>
    </location>
</feature>
<dbReference type="InterPro" id="IPR001841">
    <property type="entry name" value="Znf_RING"/>
</dbReference>
<dbReference type="PROSITE" id="PS50089">
    <property type="entry name" value="ZF_RING_2"/>
    <property type="match status" value="1"/>
</dbReference>
<feature type="compositionally biased region" description="Basic and acidic residues" evidence="5">
    <location>
        <begin position="1407"/>
        <end position="1426"/>
    </location>
</feature>
<reference evidence="7 8" key="1">
    <citation type="journal article" date="2017" name="Int. J. Parasitol.">
        <title>The genome of the protozoan parasite Cystoisospora suis and a reverse vaccinology approach to identify vaccine candidates.</title>
        <authorList>
            <person name="Palmieri N."/>
            <person name="Shrestha A."/>
            <person name="Ruttkowski B."/>
            <person name="Beck T."/>
            <person name="Vogl C."/>
            <person name="Tomley F."/>
            <person name="Blake D.P."/>
            <person name="Joachim A."/>
        </authorList>
    </citation>
    <scope>NUCLEOTIDE SEQUENCE [LARGE SCALE GENOMIC DNA]</scope>
    <source>
        <strain evidence="7 8">Wien I</strain>
    </source>
</reference>
<feature type="domain" description="RING-type" evidence="6">
    <location>
        <begin position="1900"/>
        <end position="1935"/>
    </location>
</feature>
<dbReference type="RefSeq" id="XP_067926319.1">
    <property type="nucleotide sequence ID" value="XM_068061706.1"/>
</dbReference>
<feature type="compositionally biased region" description="Polar residues" evidence="5">
    <location>
        <begin position="1319"/>
        <end position="1334"/>
    </location>
</feature>
<dbReference type="SUPFAM" id="SSF57850">
    <property type="entry name" value="RING/U-box"/>
    <property type="match status" value="1"/>
</dbReference>
<evidence type="ECO:0000256" key="1">
    <source>
        <dbReference type="ARBA" id="ARBA00022723"/>
    </source>
</evidence>
<feature type="region of interest" description="Disordered" evidence="5">
    <location>
        <begin position="34"/>
        <end position="69"/>
    </location>
</feature>
<feature type="compositionally biased region" description="Polar residues" evidence="5">
    <location>
        <begin position="907"/>
        <end position="929"/>
    </location>
</feature>